<dbReference type="PROSITE" id="PS50011">
    <property type="entry name" value="PROTEIN_KINASE_DOM"/>
    <property type="match status" value="1"/>
</dbReference>
<dbReference type="InterPro" id="IPR000719">
    <property type="entry name" value="Prot_kinase_dom"/>
</dbReference>
<dbReference type="PANTHER" id="PTHR43289">
    <property type="entry name" value="MITOGEN-ACTIVATED PROTEIN KINASE KINASE KINASE 20-RELATED"/>
    <property type="match status" value="1"/>
</dbReference>
<keyword evidence="3 6" id="KW-0418">Kinase</keyword>
<comment type="caution">
    <text evidence="6">The sequence shown here is derived from an EMBL/GenBank/DDBJ whole genome shotgun (WGS) entry which is preliminary data.</text>
</comment>
<accession>A0ABD7VBC8</accession>
<evidence type="ECO:0000256" key="2">
    <source>
        <dbReference type="ARBA" id="ARBA00022741"/>
    </source>
</evidence>
<evidence type="ECO:0000259" key="5">
    <source>
        <dbReference type="PROSITE" id="PS50011"/>
    </source>
</evidence>
<dbReference type="GO" id="GO:0004674">
    <property type="term" value="F:protein serine/threonine kinase activity"/>
    <property type="evidence" value="ECO:0007669"/>
    <property type="project" value="UniProtKB-EC"/>
</dbReference>
<dbReference type="Gene3D" id="1.10.510.10">
    <property type="entry name" value="Transferase(Phosphotransferase) domain 1"/>
    <property type="match status" value="1"/>
</dbReference>
<name>A0ABD7VBC8_PSEFL</name>
<dbReference type="EMBL" id="CABVIJ010000002">
    <property type="protein sequence ID" value="VVO58465.1"/>
    <property type="molecule type" value="Genomic_DNA"/>
</dbReference>
<dbReference type="Proteomes" id="UP000325779">
    <property type="component" value="Unassembled WGS sequence"/>
</dbReference>
<dbReference type="SUPFAM" id="SSF56112">
    <property type="entry name" value="Protein kinase-like (PK-like)"/>
    <property type="match status" value="1"/>
</dbReference>
<evidence type="ECO:0000256" key="1">
    <source>
        <dbReference type="ARBA" id="ARBA00022679"/>
    </source>
</evidence>
<evidence type="ECO:0000256" key="3">
    <source>
        <dbReference type="ARBA" id="ARBA00022777"/>
    </source>
</evidence>
<dbReference type="EC" id="2.7.11.1" evidence="6"/>
<sequence>MTYTFNYAKGRGGFARVDIVSDHHGQQFAQKTYDPQAQLLNDVGDAELRRRFVREVQYQSSVNHPNVVQILQSFLTADPPAFIMPVADCTLRDEMAFDPTLGTNLHTALSDILNGLEHLHRSGYVHRDLKPANVLRFTNGTDVRYAISDFGLMSASHSDSSTLTGTNANGGTTNYAAPELIGNFRRATAAADIYAFGAILHDIFGNAAQRIPYTELDGPGEIGAIIQRCTKRLPMRRYPNVSVLRDELYQALNNRPVVFNSTGEERIVDLLRANAILTDAQWDEVFIQIERNTDRNQSTNTIFQALSIDHITALSGNAPELFIAFGSYFSDHINGASFNFDYCDVLASKAELFYNFGDITLKTNIALSLLYLGVSHNRWYVERKAAAMISSSIEDALADRIRVEISVTNYPFASRIQSMERSISFTRESLHPTLRALV</sequence>
<keyword evidence="1 6" id="KW-0808">Transferase</keyword>
<dbReference type="AlphaFoldDB" id="A0ABD7VBC8"/>
<proteinExistence type="predicted"/>
<dbReference type="RefSeq" id="WP_150595978.1">
    <property type="nucleotide sequence ID" value="NZ_CABVIJ010000002.1"/>
</dbReference>
<keyword evidence="4" id="KW-0067">ATP-binding</keyword>
<organism evidence="6 7">
    <name type="scientific">Pseudomonas fluorescens</name>
    <dbReference type="NCBI Taxonomy" id="294"/>
    <lineage>
        <taxon>Bacteria</taxon>
        <taxon>Pseudomonadati</taxon>
        <taxon>Pseudomonadota</taxon>
        <taxon>Gammaproteobacteria</taxon>
        <taxon>Pseudomonadales</taxon>
        <taxon>Pseudomonadaceae</taxon>
        <taxon>Pseudomonas</taxon>
    </lineage>
</organism>
<dbReference type="SMART" id="SM00220">
    <property type="entry name" value="S_TKc"/>
    <property type="match status" value="1"/>
</dbReference>
<keyword evidence="2" id="KW-0547">Nucleotide-binding</keyword>
<gene>
    <name evidence="6" type="primary">pknD_2</name>
    <name evidence="6" type="ORF">PS732_00690</name>
</gene>
<protein>
    <submittedName>
        <fullName evidence="6">Serine/threonine-protein kinase PknD</fullName>
        <ecNumber evidence="6">2.7.11.1</ecNumber>
    </submittedName>
</protein>
<evidence type="ECO:0000256" key="4">
    <source>
        <dbReference type="ARBA" id="ARBA00022840"/>
    </source>
</evidence>
<dbReference type="PANTHER" id="PTHR43289:SF6">
    <property type="entry name" value="SERINE_THREONINE-PROTEIN KINASE NEKL-3"/>
    <property type="match status" value="1"/>
</dbReference>
<feature type="domain" description="Protein kinase" evidence="5">
    <location>
        <begin position="3"/>
        <end position="267"/>
    </location>
</feature>
<dbReference type="InterPro" id="IPR011009">
    <property type="entry name" value="Kinase-like_dom_sf"/>
</dbReference>
<evidence type="ECO:0000313" key="6">
    <source>
        <dbReference type="EMBL" id="VVO58465.1"/>
    </source>
</evidence>
<dbReference type="CDD" id="cd14014">
    <property type="entry name" value="STKc_PknB_like"/>
    <property type="match status" value="1"/>
</dbReference>
<reference evidence="6 7" key="1">
    <citation type="submission" date="2019-09" db="EMBL/GenBank/DDBJ databases">
        <authorList>
            <person name="Chandra G."/>
            <person name="Truman W A."/>
        </authorList>
    </citation>
    <scope>NUCLEOTIDE SEQUENCE [LARGE SCALE GENOMIC DNA]</scope>
    <source>
        <strain evidence="6">PS732</strain>
    </source>
</reference>
<dbReference type="GO" id="GO:0005524">
    <property type="term" value="F:ATP binding"/>
    <property type="evidence" value="ECO:0007669"/>
    <property type="project" value="UniProtKB-KW"/>
</dbReference>
<dbReference type="Pfam" id="PF00069">
    <property type="entry name" value="Pkinase"/>
    <property type="match status" value="1"/>
</dbReference>
<evidence type="ECO:0000313" key="7">
    <source>
        <dbReference type="Proteomes" id="UP000325779"/>
    </source>
</evidence>